<reference evidence="6" key="1">
    <citation type="journal article" date="2023" name="PLoS Negl. Trop. Dis.">
        <title>A genome sequence for Biomphalaria pfeifferi, the major vector snail for the human-infecting parasite Schistosoma mansoni.</title>
        <authorList>
            <person name="Bu L."/>
            <person name="Lu L."/>
            <person name="Laidemitt M.R."/>
            <person name="Zhang S.M."/>
            <person name="Mutuku M."/>
            <person name="Mkoji G."/>
            <person name="Steinauer M."/>
            <person name="Loker E.S."/>
        </authorList>
    </citation>
    <scope>NUCLEOTIDE SEQUENCE</scope>
    <source>
        <strain evidence="6">KasaAsao</strain>
    </source>
</reference>
<organism evidence="6 7">
    <name type="scientific">Biomphalaria pfeifferi</name>
    <name type="common">Bloodfluke planorb</name>
    <name type="synonym">Freshwater snail</name>
    <dbReference type="NCBI Taxonomy" id="112525"/>
    <lineage>
        <taxon>Eukaryota</taxon>
        <taxon>Metazoa</taxon>
        <taxon>Spiralia</taxon>
        <taxon>Lophotrochozoa</taxon>
        <taxon>Mollusca</taxon>
        <taxon>Gastropoda</taxon>
        <taxon>Heterobranchia</taxon>
        <taxon>Euthyneura</taxon>
        <taxon>Panpulmonata</taxon>
        <taxon>Hygrophila</taxon>
        <taxon>Lymnaeoidea</taxon>
        <taxon>Planorbidae</taxon>
        <taxon>Biomphalaria</taxon>
    </lineage>
</organism>
<evidence type="ECO:0000313" key="6">
    <source>
        <dbReference type="EMBL" id="KAK0067122.1"/>
    </source>
</evidence>
<feature type="transmembrane region" description="Helical" evidence="5">
    <location>
        <begin position="70"/>
        <end position="92"/>
    </location>
</feature>
<dbReference type="Pfam" id="PF00822">
    <property type="entry name" value="PMP22_Claudin"/>
    <property type="match status" value="1"/>
</dbReference>
<evidence type="ECO:0000313" key="7">
    <source>
        <dbReference type="Proteomes" id="UP001233172"/>
    </source>
</evidence>
<comment type="caution">
    <text evidence="6">The sequence shown here is derived from an EMBL/GenBank/DDBJ whole genome shotgun (WGS) entry which is preliminary data.</text>
</comment>
<evidence type="ECO:0000256" key="4">
    <source>
        <dbReference type="ARBA" id="ARBA00023136"/>
    </source>
</evidence>
<protein>
    <submittedName>
        <fullName evidence="6">Epithelial membrane protein 1</fullName>
    </submittedName>
</protein>
<dbReference type="AlphaFoldDB" id="A0AAD8C5Z0"/>
<proteinExistence type="predicted"/>
<feature type="transmembrane region" description="Helical" evidence="5">
    <location>
        <begin position="7"/>
        <end position="29"/>
    </location>
</feature>
<dbReference type="InterPro" id="IPR050579">
    <property type="entry name" value="PMP-22/EMP/MP20-like"/>
</dbReference>
<evidence type="ECO:0000256" key="1">
    <source>
        <dbReference type="ARBA" id="ARBA00004141"/>
    </source>
</evidence>
<keyword evidence="2 5" id="KW-0812">Transmembrane</keyword>
<dbReference type="InterPro" id="IPR004031">
    <property type="entry name" value="PMP22/EMP/MP20/Claudin"/>
</dbReference>
<dbReference type="EMBL" id="JASAOG010000008">
    <property type="protein sequence ID" value="KAK0067122.1"/>
    <property type="molecule type" value="Genomic_DNA"/>
</dbReference>
<dbReference type="Proteomes" id="UP001233172">
    <property type="component" value="Unassembled WGS sequence"/>
</dbReference>
<keyword evidence="4 5" id="KW-0472">Membrane</keyword>
<comment type="subcellular location">
    <subcellularLocation>
        <location evidence="1">Membrane</location>
        <topology evidence="1">Multi-pass membrane protein</topology>
    </subcellularLocation>
</comment>
<gene>
    <name evidence="6" type="ORF">Bpfe_003220</name>
</gene>
<reference evidence="6" key="2">
    <citation type="submission" date="2023-04" db="EMBL/GenBank/DDBJ databases">
        <authorList>
            <person name="Bu L."/>
            <person name="Lu L."/>
            <person name="Laidemitt M.R."/>
            <person name="Zhang S.M."/>
            <person name="Mutuku M."/>
            <person name="Mkoji G."/>
            <person name="Steinauer M."/>
            <person name="Loker E.S."/>
        </authorList>
    </citation>
    <scope>NUCLEOTIDE SEQUENCE</scope>
    <source>
        <strain evidence="6">KasaAsao</strain>
        <tissue evidence="6">Whole Snail</tissue>
    </source>
</reference>
<feature type="transmembrane region" description="Helical" evidence="5">
    <location>
        <begin position="104"/>
        <end position="128"/>
    </location>
</feature>
<dbReference type="GO" id="GO:0005886">
    <property type="term" value="C:plasma membrane"/>
    <property type="evidence" value="ECO:0007669"/>
    <property type="project" value="TreeGrafter"/>
</dbReference>
<feature type="transmembrane region" description="Helical" evidence="5">
    <location>
        <begin position="134"/>
        <end position="153"/>
    </location>
</feature>
<dbReference type="PANTHER" id="PTHR10671">
    <property type="entry name" value="EPITHELIAL MEMBRANE PROTEIN-RELATED"/>
    <property type="match status" value="1"/>
</dbReference>
<evidence type="ECO:0000256" key="5">
    <source>
        <dbReference type="SAM" id="Phobius"/>
    </source>
</evidence>
<evidence type="ECO:0000256" key="3">
    <source>
        <dbReference type="ARBA" id="ARBA00022989"/>
    </source>
</evidence>
<name>A0AAD8C5Z0_BIOPF</name>
<keyword evidence="3 5" id="KW-1133">Transmembrane helix</keyword>
<feature type="non-terminal residue" evidence="6">
    <location>
        <position position="154"/>
    </location>
</feature>
<dbReference type="Gene3D" id="1.20.140.150">
    <property type="match status" value="1"/>
</dbReference>
<sequence>MLLRNGLGAVHCIGTVLLLIGLVLHIVGIGTPSWSVSSLILSGLWKQCNDIQCATFIEDSLPHEMRVARAFAIIAMLIALITFGFTITQFIVPDLDAAKKKTFNYIILAETITVLAFIVISTACYGAAHNKWTTNFDIGYSLILSVVGGILFFA</sequence>
<evidence type="ECO:0000256" key="2">
    <source>
        <dbReference type="ARBA" id="ARBA00022692"/>
    </source>
</evidence>
<accession>A0AAD8C5Z0</accession>
<dbReference type="PANTHER" id="PTHR10671:SF108">
    <property type="entry name" value="CLAUDIN FAMILY PROTEIN-RELATED"/>
    <property type="match status" value="1"/>
</dbReference>
<keyword evidence="7" id="KW-1185">Reference proteome</keyword>